<dbReference type="AlphaFoldDB" id="A0A8S0TDR1"/>
<feature type="non-terminal residue" evidence="1">
    <location>
        <position position="1"/>
    </location>
</feature>
<accession>A0A8S0TDR1</accession>
<comment type="caution">
    <text evidence="1">The sequence shown here is derived from an EMBL/GenBank/DDBJ whole genome shotgun (WGS) entry which is preliminary data.</text>
</comment>
<gene>
    <name evidence="1" type="ORF">OLEA9_D002870</name>
</gene>
<proteinExistence type="predicted"/>
<dbReference type="EMBL" id="CACTIH010005801">
    <property type="protein sequence ID" value="CAA3002004.1"/>
    <property type="molecule type" value="Genomic_DNA"/>
</dbReference>
<feature type="non-terminal residue" evidence="1">
    <location>
        <position position="65"/>
    </location>
</feature>
<keyword evidence="2" id="KW-1185">Reference proteome</keyword>
<dbReference type="OrthoDB" id="2019491at2759"/>
<name>A0A8S0TDR1_OLEEU</name>
<sequence length="65" mass="7712">SAEAKLITELDTVNYELFKQAYFAFVDLNKFWDKYEMSKFLKKTYEMEGACLIIESRHGDIYSEV</sequence>
<dbReference type="Proteomes" id="UP000594638">
    <property type="component" value="Unassembled WGS sequence"/>
</dbReference>
<protein>
    <submittedName>
        <fullName evidence="1">Peptide chain release factor 3, chloroplastic</fullName>
    </submittedName>
</protein>
<organism evidence="1 2">
    <name type="scientific">Olea europaea subsp. europaea</name>
    <dbReference type="NCBI Taxonomy" id="158383"/>
    <lineage>
        <taxon>Eukaryota</taxon>
        <taxon>Viridiplantae</taxon>
        <taxon>Streptophyta</taxon>
        <taxon>Embryophyta</taxon>
        <taxon>Tracheophyta</taxon>
        <taxon>Spermatophyta</taxon>
        <taxon>Magnoliopsida</taxon>
        <taxon>eudicotyledons</taxon>
        <taxon>Gunneridae</taxon>
        <taxon>Pentapetalae</taxon>
        <taxon>asterids</taxon>
        <taxon>lamiids</taxon>
        <taxon>Lamiales</taxon>
        <taxon>Oleaceae</taxon>
        <taxon>Oleeae</taxon>
        <taxon>Olea</taxon>
    </lineage>
</organism>
<dbReference type="Gramene" id="OE9D002870T1">
    <property type="protein sequence ID" value="OE9D002870C1"/>
    <property type="gene ID" value="OE9D002870"/>
</dbReference>
<evidence type="ECO:0000313" key="1">
    <source>
        <dbReference type="EMBL" id="CAA3002004.1"/>
    </source>
</evidence>
<evidence type="ECO:0000313" key="2">
    <source>
        <dbReference type="Proteomes" id="UP000594638"/>
    </source>
</evidence>
<reference evidence="1 2" key="1">
    <citation type="submission" date="2019-12" db="EMBL/GenBank/DDBJ databases">
        <authorList>
            <person name="Alioto T."/>
            <person name="Alioto T."/>
            <person name="Gomez Garrido J."/>
        </authorList>
    </citation>
    <scope>NUCLEOTIDE SEQUENCE [LARGE SCALE GENOMIC DNA]</scope>
</reference>